<comment type="caution">
    <text evidence="1">The sequence shown here is derived from an EMBL/GenBank/DDBJ whole genome shotgun (WGS) entry which is preliminary data.</text>
</comment>
<evidence type="ECO:0000313" key="2">
    <source>
        <dbReference type="Proteomes" id="UP000601108"/>
    </source>
</evidence>
<dbReference type="RefSeq" id="WP_027412363.1">
    <property type="nucleotide sequence ID" value="NZ_BMWS01000017.1"/>
</dbReference>
<keyword evidence="2" id="KW-1185">Reference proteome</keyword>
<proteinExistence type="predicted"/>
<reference evidence="1 2" key="1">
    <citation type="journal article" date="2014" name="Int. J. Syst. Evol. Microbiol.">
        <title>Complete genome sequence of Corynebacterium casei LMG S-19264T (=DSM 44701T), isolated from a smear-ripened cheese.</title>
        <authorList>
            <consortium name="US DOE Joint Genome Institute (JGI-PGF)"/>
            <person name="Walter F."/>
            <person name="Albersmeier A."/>
            <person name="Kalinowski J."/>
            <person name="Ruckert C."/>
        </authorList>
    </citation>
    <scope>NUCLEOTIDE SEQUENCE [LARGE SCALE GENOMIC DNA]</scope>
    <source>
        <strain evidence="1 2">KCTC 12285</strain>
    </source>
</reference>
<name>A0A918N4J6_9FLAO</name>
<dbReference type="EMBL" id="BMWS01000017">
    <property type="protein sequence ID" value="GGX23060.1"/>
    <property type="molecule type" value="Genomic_DNA"/>
</dbReference>
<gene>
    <name evidence="1" type="ORF">GCM10007384_25320</name>
</gene>
<dbReference type="AlphaFoldDB" id="A0A918N4J6"/>
<accession>A0A918N4J6</accession>
<protein>
    <submittedName>
        <fullName evidence="1">Uncharacterized protein</fullName>
    </submittedName>
</protein>
<evidence type="ECO:0000313" key="1">
    <source>
        <dbReference type="EMBL" id="GGX23060.1"/>
    </source>
</evidence>
<sequence length="300" mass="35047">MGKPKNFVFIGIFLFIINTIESQQTELARIEYTYIPQASSDNIYDRFRISINYPIKINEKGTYLIINPDYRLDNLKINDVSLSQKRDFLSEFHTGGVELGYTFKMKNDWRFGTKLGIKISSNFEESGIQNEDLRYTGALYFVKSYKNKQEPKTALFVFGVKYTTPASLNFPLPILNYYSRFHSSWSYSVGTPKSSIKYYFNKKNTIQAFIGLDQFYSNLQKNQVFVSKDGEEKIAENISMLNIISALGYECFFTEHLLLYGYLGYTLSNEIRLRDNDQKDVKIIQDKNTFYFRSGIKYKI</sequence>
<dbReference type="Proteomes" id="UP000601108">
    <property type="component" value="Unassembled WGS sequence"/>
</dbReference>
<organism evidence="1 2">
    <name type="scientific">Aquimarina muelleri</name>
    <dbReference type="NCBI Taxonomy" id="279356"/>
    <lineage>
        <taxon>Bacteria</taxon>
        <taxon>Pseudomonadati</taxon>
        <taxon>Bacteroidota</taxon>
        <taxon>Flavobacteriia</taxon>
        <taxon>Flavobacteriales</taxon>
        <taxon>Flavobacteriaceae</taxon>
        <taxon>Aquimarina</taxon>
    </lineage>
</organism>